<evidence type="ECO:0000259" key="5">
    <source>
        <dbReference type="Pfam" id="PF13458"/>
    </source>
</evidence>
<evidence type="ECO:0000256" key="3">
    <source>
        <dbReference type="ARBA" id="ARBA00022970"/>
    </source>
</evidence>
<dbReference type="PANTHER" id="PTHR30483:SF6">
    <property type="entry name" value="PERIPLASMIC BINDING PROTEIN OF ABC TRANSPORTER FOR NATURAL AMINO ACIDS"/>
    <property type="match status" value="1"/>
</dbReference>
<dbReference type="InterPro" id="IPR051010">
    <property type="entry name" value="BCAA_transport"/>
</dbReference>
<dbReference type="Proteomes" id="UP000244224">
    <property type="component" value="Unassembled WGS sequence"/>
</dbReference>
<feature type="domain" description="Leucine-binding protein" evidence="5">
    <location>
        <begin position="56"/>
        <end position="386"/>
    </location>
</feature>
<protein>
    <submittedName>
        <fullName evidence="6">Amino acid/amide ABC transporter substrate-binding protein (HAAT family)</fullName>
    </submittedName>
</protein>
<sequence>MFPVFRLARKSLARMVPLRAAAARATAVAGAAVLAACVPVGGPGGGSGQQIDPGAPVPVALLIPSGSGQASDELLARSLQNAARLAISDLGGVKIDLRVYPTAGQPGRAQAQAIKAVDEGAKIILGPVYAQEANAAGVAVAGRGVNVLSFSNNTDIAGGNVFVLGPTFQNTADRLGRFAVRSGKSRVMVVHDRNIQGEVGRTAIQRGVTAAGGSVVGVQSYEFSQNGILSAAPAIAAATRNTGAQAVFLTADTAGALPLISQTLRDNGVSPPATALIGLTRWDIPAATLNLPGIQGGWFALPDPTLYNQFQNRYQAAYGEPPLPISGLAYDGVAAIGALVKQGNRNALTSSGLTQGSGFVGVNGIFRLRSDGTNERGLAVATIQNGQISVLDPAPRSFAGAGF</sequence>
<keyword evidence="7" id="KW-1185">Reference proteome</keyword>
<reference evidence="6 7" key="1">
    <citation type="submission" date="2018-04" db="EMBL/GenBank/DDBJ databases">
        <title>Genomic Encyclopedia of Archaeal and Bacterial Type Strains, Phase II (KMG-II): from individual species to whole genera.</title>
        <authorList>
            <person name="Goeker M."/>
        </authorList>
    </citation>
    <scope>NUCLEOTIDE SEQUENCE [LARGE SCALE GENOMIC DNA]</scope>
    <source>
        <strain evidence="6 7">DSM 21823</strain>
    </source>
</reference>
<keyword evidence="2 4" id="KW-0732">Signal</keyword>
<dbReference type="InterPro" id="IPR028081">
    <property type="entry name" value="Leu-bd"/>
</dbReference>
<dbReference type="Gene3D" id="3.40.50.2300">
    <property type="match status" value="2"/>
</dbReference>
<dbReference type="Pfam" id="PF13458">
    <property type="entry name" value="Peripla_BP_6"/>
    <property type="match status" value="1"/>
</dbReference>
<feature type="signal peptide" evidence="4">
    <location>
        <begin position="1"/>
        <end position="31"/>
    </location>
</feature>
<keyword evidence="3" id="KW-0813">Transport</keyword>
<evidence type="ECO:0000256" key="4">
    <source>
        <dbReference type="SAM" id="SignalP"/>
    </source>
</evidence>
<comment type="caution">
    <text evidence="6">The sequence shown here is derived from an EMBL/GenBank/DDBJ whole genome shotgun (WGS) entry which is preliminary data.</text>
</comment>
<gene>
    <name evidence="6" type="ORF">C8N34_10842</name>
</gene>
<keyword evidence="3" id="KW-0029">Amino-acid transport</keyword>
<dbReference type="AlphaFoldDB" id="A0A2T6AYQ1"/>
<proteinExistence type="inferred from homology"/>
<dbReference type="OrthoDB" id="7210494at2"/>
<dbReference type="EMBL" id="QBKP01000008">
    <property type="protein sequence ID" value="PTX48936.1"/>
    <property type="molecule type" value="Genomic_DNA"/>
</dbReference>
<evidence type="ECO:0000256" key="1">
    <source>
        <dbReference type="ARBA" id="ARBA00010062"/>
    </source>
</evidence>
<evidence type="ECO:0000313" key="6">
    <source>
        <dbReference type="EMBL" id="PTX48936.1"/>
    </source>
</evidence>
<dbReference type="RefSeq" id="WP_108129251.1">
    <property type="nucleotide sequence ID" value="NZ_QBKP01000008.1"/>
</dbReference>
<accession>A0A2T6AYQ1</accession>
<dbReference type="GO" id="GO:0006865">
    <property type="term" value="P:amino acid transport"/>
    <property type="evidence" value="ECO:0007669"/>
    <property type="project" value="UniProtKB-KW"/>
</dbReference>
<name>A0A2T6AYQ1_9RHOB</name>
<dbReference type="CDD" id="cd06339">
    <property type="entry name" value="PBP1_YraM_LppC_lipoprotein-like"/>
    <property type="match status" value="1"/>
</dbReference>
<feature type="chain" id="PRO_5015779213" evidence="4">
    <location>
        <begin position="32"/>
        <end position="403"/>
    </location>
</feature>
<evidence type="ECO:0000313" key="7">
    <source>
        <dbReference type="Proteomes" id="UP000244224"/>
    </source>
</evidence>
<evidence type="ECO:0000256" key="2">
    <source>
        <dbReference type="ARBA" id="ARBA00022729"/>
    </source>
</evidence>
<dbReference type="PANTHER" id="PTHR30483">
    <property type="entry name" value="LEUCINE-SPECIFIC-BINDING PROTEIN"/>
    <property type="match status" value="1"/>
</dbReference>
<organism evidence="6 7">
    <name type="scientific">Gemmobacter caeni</name>
    <dbReference type="NCBI Taxonomy" id="589035"/>
    <lineage>
        <taxon>Bacteria</taxon>
        <taxon>Pseudomonadati</taxon>
        <taxon>Pseudomonadota</taxon>
        <taxon>Alphaproteobacteria</taxon>
        <taxon>Rhodobacterales</taxon>
        <taxon>Paracoccaceae</taxon>
        <taxon>Gemmobacter</taxon>
    </lineage>
</organism>
<dbReference type="InterPro" id="IPR028082">
    <property type="entry name" value="Peripla_BP_I"/>
</dbReference>
<dbReference type="SUPFAM" id="SSF53822">
    <property type="entry name" value="Periplasmic binding protein-like I"/>
    <property type="match status" value="1"/>
</dbReference>
<comment type="similarity">
    <text evidence="1">Belongs to the leucine-binding protein family.</text>
</comment>